<organism evidence="3 4">
    <name type="scientific">Alloprevotella rava</name>
    <dbReference type="NCBI Taxonomy" id="671218"/>
    <lineage>
        <taxon>Bacteria</taxon>
        <taxon>Pseudomonadati</taxon>
        <taxon>Bacteroidota</taxon>
        <taxon>Bacteroidia</taxon>
        <taxon>Bacteroidales</taxon>
        <taxon>Prevotellaceae</taxon>
        <taxon>Alloprevotella</taxon>
    </lineage>
</organism>
<dbReference type="Pfam" id="PF14905">
    <property type="entry name" value="OMP_b-brl_3"/>
    <property type="match status" value="1"/>
</dbReference>
<feature type="signal peptide" evidence="1">
    <location>
        <begin position="1"/>
        <end position="19"/>
    </location>
</feature>
<dbReference type="Proteomes" id="UP000541425">
    <property type="component" value="Unassembled WGS sequence"/>
</dbReference>
<evidence type="ECO:0000256" key="1">
    <source>
        <dbReference type="SAM" id="SignalP"/>
    </source>
</evidence>
<comment type="caution">
    <text evidence="3">The sequence shown here is derived from an EMBL/GenBank/DDBJ whole genome shotgun (WGS) entry which is preliminary data.</text>
</comment>
<evidence type="ECO:0000313" key="4">
    <source>
        <dbReference type="Proteomes" id="UP000541425"/>
    </source>
</evidence>
<evidence type="ECO:0000259" key="2">
    <source>
        <dbReference type="Pfam" id="PF14905"/>
    </source>
</evidence>
<dbReference type="EMBL" id="JACICA010000001">
    <property type="protein sequence ID" value="MBB3701972.1"/>
    <property type="molecule type" value="Genomic_DNA"/>
</dbReference>
<name>A0A7W5ULN0_9BACT</name>
<feature type="chain" id="PRO_5030921080" description="Outer membrane protein beta-barrel domain-containing protein" evidence="1">
    <location>
        <begin position="20"/>
        <end position="913"/>
    </location>
</feature>
<feature type="domain" description="Outer membrane protein beta-barrel" evidence="2">
    <location>
        <begin position="604"/>
        <end position="789"/>
    </location>
</feature>
<sequence length="913" mass="103524">MKTLILLTFFALYSSISIAQQKGKTDSIYIHGRVVEKLSQRPIEDASIMAINTQGDIVSSTKTVDYYKLYGIDGGGDVLIEFSLAVPNFGNYTLLVQKDKFLDLSYPITVPEKQYRKRTTLYEVGDLSLERVIELSEATVKASKVMMLVKGDTIIYNADAFQLSNGSLLDKLIEQLPGVSLKNGGQILVNGEFVSSLLIDGKDFFNGDAAVALRNLPAYAVNKVKVYRRGAEDSYLTMKDTTDRRQDPLVMDVRLRKDYHSRWLGNISLGGGTHSRYNLRGFAMHSSDILRFTTYGRLNNVGDTRRPTEGDTWSIEDFSTSPTIDKEGGADIYWQSLRSKAYITASLKGGQQIETIGSGTMSHHYLTDGTSYDGLEKTIGDNRSHSFEYNGRFVLPLRKVFIEFKSLLEYQKTEQNTTSQSALLKTLPSAITIPIDSVRSPIYAPYLISDSQSKDAGMTKNLTTALGGLVKFVSPLTGNTITLDTDASFYDGKASNHYRGDRFTWNVSDRMIKENRASLPSQTYSLGTKIDYEISLKAFRWKLSYGYSYLYTKQDRDIPFDIINSYSYNARHNRHNLQSDLEWIKDSHILLLRLPLSFEKRTANDTRATQIQKHYTLFTPSFTWLSPFGLYAYYNLSVDPQKMSQLFDITDTYNMQQIYKGNPHLKPSQQHTFELNYSSKAKKSAQAWHANTRYSIGHNEVVYTSLLNTATGVYTLTPKNVSGNYLVSLDAGYSRSLDTQNHWMLSSEVGAWIQRQSYFTTTSLTNMERGSSNSENFKANLRLTWRLPQLQINLKTGVQTLSATNNRANHYGGTDWVNGILLNYNLPYDFQINSDFTLFLRSGYSLAGIRHCSSLWNASISKSFGKHLGFRLEAYDLLHQLNSIERIATASYWQEKNKLTLPKYFMLNATWIF</sequence>
<keyword evidence="1" id="KW-0732">Signal</keyword>
<accession>A0A7W5ULN0</accession>
<dbReference type="RefSeq" id="WP_244957393.1">
    <property type="nucleotide sequence ID" value="NZ_JACICA010000001.1"/>
</dbReference>
<protein>
    <recommendedName>
        <fullName evidence="2">Outer membrane protein beta-barrel domain-containing protein</fullName>
    </recommendedName>
</protein>
<dbReference type="SUPFAM" id="SSF56935">
    <property type="entry name" value="Porins"/>
    <property type="match status" value="1"/>
</dbReference>
<proteinExistence type="predicted"/>
<gene>
    <name evidence="3" type="ORF">FHS60_000414</name>
</gene>
<dbReference type="AlphaFoldDB" id="A0A7W5ULN0"/>
<dbReference type="InterPro" id="IPR041700">
    <property type="entry name" value="OMP_b-brl_3"/>
</dbReference>
<evidence type="ECO:0000313" key="3">
    <source>
        <dbReference type="EMBL" id="MBB3701972.1"/>
    </source>
</evidence>
<reference evidence="3 4" key="1">
    <citation type="submission" date="2020-08" db="EMBL/GenBank/DDBJ databases">
        <title>Genomic Encyclopedia of Type Strains, Phase IV (KMG-IV): sequencing the most valuable type-strain genomes for metagenomic binning, comparative biology and taxonomic classification.</title>
        <authorList>
            <person name="Goeker M."/>
        </authorList>
    </citation>
    <scope>NUCLEOTIDE SEQUENCE [LARGE SCALE GENOMIC DNA]</scope>
    <source>
        <strain evidence="3 4">DSM 22548</strain>
    </source>
</reference>